<dbReference type="GO" id="GO:0043531">
    <property type="term" value="F:ADP binding"/>
    <property type="evidence" value="ECO:0007669"/>
    <property type="project" value="TreeGrafter"/>
</dbReference>
<evidence type="ECO:0000256" key="9">
    <source>
        <dbReference type="ARBA" id="ARBA00023136"/>
    </source>
</evidence>
<dbReference type="EC" id="7.1.2.2" evidence="3 17"/>
<dbReference type="Pfam" id="PF00306">
    <property type="entry name" value="ATP-synt_ab_C"/>
    <property type="match status" value="1"/>
</dbReference>
<name>A0A1T4KKK0_9BACT</name>
<dbReference type="Pfam" id="PF02874">
    <property type="entry name" value="ATP-synt_ab_N"/>
    <property type="match status" value="1"/>
</dbReference>
<dbReference type="InterPro" id="IPR000194">
    <property type="entry name" value="ATPase_F1/V1/A1_a/bsu_nucl-bd"/>
</dbReference>
<keyword evidence="17" id="KW-0375">Hydrogen ion transport</keyword>
<evidence type="ECO:0000256" key="1">
    <source>
        <dbReference type="ARBA" id="ARBA00004202"/>
    </source>
</evidence>
<dbReference type="SUPFAM" id="SSF47917">
    <property type="entry name" value="C-terminal domain of alpha and beta subunits of F1 ATP synthase"/>
    <property type="match status" value="1"/>
</dbReference>
<comment type="subcellular location">
    <subcellularLocation>
        <location evidence="1 17">Cell membrane</location>
        <topology evidence="1 17">Peripheral membrane protein</topology>
    </subcellularLocation>
</comment>
<evidence type="ECO:0000313" key="21">
    <source>
        <dbReference type="EMBL" id="SJZ42924.1"/>
    </source>
</evidence>
<gene>
    <name evidence="17" type="primary">atpA</name>
    <name evidence="21" type="ORF">SAMN02745154_00085</name>
</gene>
<dbReference type="GO" id="GO:0005886">
    <property type="term" value="C:plasma membrane"/>
    <property type="evidence" value="ECO:0007669"/>
    <property type="project" value="UniProtKB-SubCell"/>
</dbReference>
<dbReference type="NCBIfam" id="NF009884">
    <property type="entry name" value="PRK13343.1"/>
    <property type="match status" value="1"/>
</dbReference>
<dbReference type="CDD" id="cd01132">
    <property type="entry name" value="F1-ATPase_alpha_CD"/>
    <property type="match status" value="1"/>
</dbReference>
<keyword evidence="7 17" id="KW-1278">Translocase</keyword>
<evidence type="ECO:0000256" key="8">
    <source>
        <dbReference type="ARBA" id="ARBA00023065"/>
    </source>
</evidence>
<dbReference type="Gene3D" id="1.20.150.20">
    <property type="entry name" value="ATP synthase alpha/beta chain, C-terminal domain"/>
    <property type="match status" value="1"/>
</dbReference>
<keyword evidence="4 17" id="KW-0813">Transport</keyword>
<feature type="domain" description="ATPase F1/V1/A1 complex alpha/beta subunit nucleotide-binding" evidence="18">
    <location>
        <begin position="149"/>
        <end position="364"/>
    </location>
</feature>
<dbReference type="RefSeq" id="WP_078746835.1">
    <property type="nucleotide sequence ID" value="NZ_CP137850.1"/>
</dbReference>
<dbReference type="CDD" id="cd18113">
    <property type="entry name" value="ATP-synt_F1_alpha_C"/>
    <property type="match status" value="1"/>
</dbReference>
<feature type="site" description="Required for activity" evidence="17">
    <location>
        <position position="362"/>
    </location>
</feature>
<feature type="domain" description="ATP synthase alpha subunit C-terminal" evidence="19">
    <location>
        <begin position="371"/>
        <end position="496"/>
    </location>
</feature>
<dbReference type="GO" id="GO:0045259">
    <property type="term" value="C:proton-transporting ATP synthase complex"/>
    <property type="evidence" value="ECO:0007669"/>
    <property type="project" value="UniProtKB-KW"/>
</dbReference>
<feature type="binding site" evidence="17">
    <location>
        <begin position="169"/>
        <end position="176"/>
    </location>
    <ligand>
        <name>ATP</name>
        <dbReference type="ChEBI" id="CHEBI:30616"/>
    </ligand>
</feature>
<keyword evidence="11 17" id="KW-0066">ATP synthesis</keyword>
<evidence type="ECO:0000256" key="14">
    <source>
        <dbReference type="ARBA" id="ARBA00069868"/>
    </source>
</evidence>
<dbReference type="STRING" id="171291.SAMN02745154_00085"/>
<sequence>MAIRLDDISAIIKDRIENIGKTSDRSEIGQVISIGDGIAVVSGLNKVKNSEIVEFQNGVYGLALNLEEETVGVALFGDANSVSEGYTVKRTGQVISVNVGDALLGRVVNALGQPIDGKGQITNTVTSEIFKVAPGVMTREEVNQPLATGIIAIDTMIPIGKGQRELIIGDRQTGKTAIAIDTIINQKDKNVKCVYVAIGQKNSTVAQIVNKLNEFGALSYTTIVVAGASELAPQQYIAPYTGATIAEYWMSRGEDVLIVYDDLSKHAIAYRTLSLLLRRPPGREAYPGDVFYLHSQLLERAARLNKENGGGSITALPIIETQQGDISAYIPTNVISITDGQIFTKESLFNSGQRPAVDIGFSVSRVGSAAQIKAMKQVVGSLKLELAQYNEMQAFAQFGSDLDDSTKTILDHGAKVYELLKQEQYFAISQPAQAIILVGVKERIINPLPAQYIHEYRDNVLSFLKNDSEGIRIYADVANNGVINDENFKAIEQALVKIVKNIIAGIPNYDPKMYKAFPSKYLNEETTN</sequence>
<dbReference type="InterPro" id="IPR027417">
    <property type="entry name" value="P-loop_NTPase"/>
</dbReference>
<dbReference type="PANTHER" id="PTHR48082:SF2">
    <property type="entry name" value="ATP SYNTHASE SUBUNIT ALPHA, MITOCHONDRIAL"/>
    <property type="match status" value="1"/>
</dbReference>
<keyword evidence="10 17" id="KW-0139">CF(1)</keyword>
<dbReference type="CDD" id="cd18116">
    <property type="entry name" value="ATP-synt_F1_alpha_N"/>
    <property type="match status" value="1"/>
</dbReference>
<comment type="catalytic activity">
    <reaction evidence="12 17">
        <text>ATP + H2O + 4 H(+)(in) = ADP + phosphate + 5 H(+)(out)</text>
        <dbReference type="Rhea" id="RHEA:57720"/>
        <dbReference type="ChEBI" id="CHEBI:15377"/>
        <dbReference type="ChEBI" id="CHEBI:15378"/>
        <dbReference type="ChEBI" id="CHEBI:30616"/>
        <dbReference type="ChEBI" id="CHEBI:43474"/>
        <dbReference type="ChEBI" id="CHEBI:456216"/>
        <dbReference type="EC" id="7.1.2.2"/>
    </reaction>
</comment>
<comment type="function">
    <text evidence="17">Produces ATP from ADP in the presence of a proton gradient across the membrane. The alpha chain is a regulatory subunit.</text>
</comment>
<evidence type="ECO:0000256" key="17">
    <source>
        <dbReference type="HAMAP-Rule" id="MF_01346"/>
    </source>
</evidence>
<dbReference type="InterPro" id="IPR038376">
    <property type="entry name" value="ATP_synth_asu_C_sf"/>
</dbReference>
<evidence type="ECO:0000256" key="5">
    <source>
        <dbReference type="ARBA" id="ARBA00022741"/>
    </source>
</evidence>
<evidence type="ECO:0000256" key="2">
    <source>
        <dbReference type="ARBA" id="ARBA00008936"/>
    </source>
</evidence>
<dbReference type="InterPro" id="IPR004100">
    <property type="entry name" value="ATPase_F1/V1/A1_a/bsu_N"/>
</dbReference>
<dbReference type="OrthoDB" id="9803053at2"/>
<dbReference type="InterPro" id="IPR005294">
    <property type="entry name" value="ATP_synth_F1_asu"/>
</dbReference>
<comment type="subunit">
    <text evidence="13">F-type ATPases have 2 components, CF(1) - the catalytic core - and CF(0) - the membrane proton channel. CF(1) has five subunits: alpha(3), beta(3), gamma(1), delta(1), epsilon(1). CF(0) has three main subunits: a(1), b(2) and c(9-12). The alpha and beta chains form an alternating ring which encloses part of the gamma chain. CF(1) is attached to CF(0) by a central stalk formed by the gamma and epsilon chains, while a peripheral stalk is formed by the delta and b chains.</text>
</comment>
<evidence type="ECO:0000256" key="13">
    <source>
        <dbReference type="ARBA" id="ARBA00065879"/>
    </source>
</evidence>
<dbReference type="InterPro" id="IPR020003">
    <property type="entry name" value="ATPase_a/bsu_AS"/>
</dbReference>
<dbReference type="FunFam" id="3.40.50.300:FF:000002">
    <property type="entry name" value="ATP synthase subunit alpha"/>
    <property type="match status" value="1"/>
</dbReference>
<evidence type="ECO:0000259" key="19">
    <source>
        <dbReference type="Pfam" id="PF00306"/>
    </source>
</evidence>
<keyword evidence="5 17" id="KW-0547">Nucleotide-binding</keyword>
<dbReference type="AlphaFoldDB" id="A0A1T4KKK0"/>
<evidence type="ECO:0000256" key="15">
    <source>
        <dbReference type="ARBA" id="ARBA00076569"/>
    </source>
</evidence>
<dbReference type="Gene3D" id="3.40.50.300">
    <property type="entry name" value="P-loop containing nucleotide triphosphate hydrolases"/>
    <property type="match status" value="1"/>
</dbReference>
<evidence type="ECO:0000256" key="7">
    <source>
        <dbReference type="ARBA" id="ARBA00022967"/>
    </source>
</evidence>
<dbReference type="InterPro" id="IPR036121">
    <property type="entry name" value="ATPase_F1/V1/A1_a/bsu_N_sf"/>
</dbReference>
<dbReference type="InterPro" id="IPR023366">
    <property type="entry name" value="ATP_synth_asu-like_sf"/>
</dbReference>
<dbReference type="EMBL" id="FUXF01000003">
    <property type="protein sequence ID" value="SJZ42924.1"/>
    <property type="molecule type" value="Genomic_DNA"/>
</dbReference>
<evidence type="ECO:0000256" key="6">
    <source>
        <dbReference type="ARBA" id="ARBA00022840"/>
    </source>
</evidence>
<dbReference type="SUPFAM" id="SSF50615">
    <property type="entry name" value="N-terminal domain of alpha and beta subunits of F1 ATP synthase"/>
    <property type="match status" value="1"/>
</dbReference>
<dbReference type="FunFam" id="2.40.30.20:FF:000001">
    <property type="entry name" value="ATP synthase subunit alpha"/>
    <property type="match status" value="1"/>
</dbReference>
<evidence type="ECO:0000256" key="11">
    <source>
        <dbReference type="ARBA" id="ARBA00023310"/>
    </source>
</evidence>
<keyword evidence="17" id="KW-1003">Cell membrane</keyword>
<evidence type="ECO:0000256" key="12">
    <source>
        <dbReference type="ARBA" id="ARBA00048383"/>
    </source>
</evidence>
<keyword evidence="9 17" id="KW-0472">Membrane</keyword>
<dbReference type="SUPFAM" id="SSF52540">
    <property type="entry name" value="P-loop containing nucleoside triphosphate hydrolases"/>
    <property type="match status" value="1"/>
</dbReference>
<evidence type="ECO:0000259" key="20">
    <source>
        <dbReference type="Pfam" id="PF02874"/>
    </source>
</evidence>
<evidence type="ECO:0000256" key="3">
    <source>
        <dbReference type="ARBA" id="ARBA00012473"/>
    </source>
</evidence>
<evidence type="ECO:0000313" key="22">
    <source>
        <dbReference type="Proteomes" id="UP000190389"/>
    </source>
</evidence>
<evidence type="ECO:0000259" key="18">
    <source>
        <dbReference type="Pfam" id="PF00006"/>
    </source>
</evidence>
<dbReference type="GO" id="GO:0046933">
    <property type="term" value="F:proton-transporting ATP synthase activity, rotational mechanism"/>
    <property type="evidence" value="ECO:0007669"/>
    <property type="project" value="UniProtKB-UniRule"/>
</dbReference>
<dbReference type="InterPro" id="IPR033732">
    <property type="entry name" value="ATP_synth_F1_a_nt-bd_dom"/>
</dbReference>
<dbReference type="Pfam" id="PF00006">
    <property type="entry name" value="ATP-synt_ab"/>
    <property type="match status" value="1"/>
</dbReference>
<keyword evidence="6 17" id="KW-0067">ATP-binding</keyword>
<accession>A0A1T4KKK0</accession>
<evidence type="ECO:0000256" key="16">
    <source>
        <dbReference type="ARBA" id="ARBA00080980"/>
    </source>
</evidence>
<evidence type="ECO:0000256" key="4">
    <source>
        <dbReference type="ARBA" id="ARBA00022448"/>
    </source>
</evidence>
<dbReference type="GO" id="GO:0005524">
    <property type="term" value="F:ATP binding"/>
    <property type="evidence" value="ECO:0007669"/>
    <property type="project" value="UniProtKB-UniRule"/>
</dbReference>
<organism evidence="21 22">
    <name type="scientific">Mycoplasmopsis verecunda</name>
    <dbReference type="NCBI Taxonomy" id="171291"/>
    <lineage>
        <taxon>Bacteria</taxon>
        <taxon>Bacillati</taxon>
        <taxon>Mycoplasmatota</taxon>
        <taxon>Mycoplasmoidales</taxon>
        <taxon>Metamycoplasmataceae</taxon>
        <taxon>Mycoplasmopsis</taxon>
    </lineage>
</organism>
<dbReference type="HAMAP" id="MF_01346">
    <property type="entry name" value="ATP_synth_alpha_bact"/>
    <property type="match status" value="1"/>
</dbReference>
<dbReference type="Gene3D" id="2.40.30.20">
    <property type="match status" value="1"/>
</dbReference>
<dbReference type="PROSITE" id="PS00152">
    <property type="entry name" value="ATPASE_ALPHA_BETA"/>
    <property type="match status" value="1"/>
</dbReference>
<reference evidence="22" key="1">
    <citation type="submission" date="2017-02" db="EMBL/GenBank/DDBJ databases">
        <authorList>
            <person name="Varghese N."/>
            <person name="Submissions S."/>
        </authorList>
    </citation>
    <scope>NUCLEOTIDE SEQUENCE [LARGE SCALE GENOMIC DNA]</scope>
    <source>
        <strain evidence="22">ATCC 27862</strain>
    </source>
</reference>
<keyword evidence="8 17" id="KW-0406">Ion transport</keyword>
<dbReference type="Proteomes" id="UP000190389">
    <property type="component" value="Unassembled WGS sequence"/>
</dbReference>
<feature type="domain" description="ATPase F1/V1/A1 complex alpha/beta subunit N-terminal" evidence="20">
    <location>
        <begin position="26"/>
        <end position="92"/>
    </location>
</feature>
<dbReference type="InterPro" id="IPR000793">
    <property type="entry name" value="ATP_synth_asu_C"/>
</dbReference>
<protein>
    <recommendedName>
        <fullName evidence="14 17">ATP synthase subunit alpha</fullName>
        <ecNumber evidence="3 17">7.1.2.2</ecNumber>
    </recommendedName>
    <alternativeName>
        <fullName evidence="15 17">ATP synthase F1 sector subunit alpha</fullName>
    </alternativeName>
    <alternativeName>
        <fullName evidence="16 17">F-ATPase subunit alpha</fullName>
    </alternativeName>
</protein>
<comment type="similarity">
    <text evidence="2 17">Belongs to the ATPase alpha/beta chains family.</text>
</comment>
<proteinExistence type="inferred from homology"/>
<keyword evidence="22" id="KW-1185">Reference proteome</keyword>
<evidence type="ECO:0000256" key="10">
    <source>
        <dbReference type="ARBA" id="ARBA00023196"/>
    </source>
</evidence>
<dbReference type="PANTHER" id="PTHR48082">
    <property type="entry name" value="ATP SYNTHASE SUBUNIT ALPHA, MITOCHONDRIAL"/>
    <property type="match status" value="1"/>
</dbReference>
<dbReference type="NCBIfam" id="TIGR00962">
    <property type="entry name" value="atpA"/>
    <property type="match status" value="1"/>
</dbReference>